<reference evidence="5 6" key="1">
    <citation type="submission" date="2018-11" db="EMBL/GenBank/DDBJ databases">
        <title>Deinococcus shelandsis sp. nov., isolated from South Shetland Islands soil of Antarctica.</title>
        <authorList>
            <person name="Tian J."/>
        </authorList>
    </citation>
    <scope>NUCLEOTIDE SEQUENCE [LARGE SCALE GENOMIC DNA]</scope>
    <source>
        <strain evidence="5 6">S14-83T</strain>
    </source>
</reference>
<dbReference type="RefSeq" id="WP_124869906.1">
    <property type="nucleotide sequence ID" value="NZ_CP034183.1"/>
</dbReference>
<evidence type="ECO:0000259" key="4">
    <source>
        <dbReference type="SMART" id="SM00563"/>
    </source>
</evidence>
<sequence>MPDSDSAGPHPWLRPLFFAAVIRPALLLGFGLGVRHRERLPQTGPAIVVANHNSHLDTLLLLSLFRLGALRTVRPAAAADYFGKSGAVRWVTQNLIGAILIERHAEGGRRTDPLAPLSAALLRGEIVLLFPEGTRGKPEVREAFKTGLAHLSRRHPDVPVIPVALRGLGHALPKGEWIPVPLNLYAAIGEAVESDPKNKQAFTQAVEAAIDALDAELPTAVWD</sequence>
<dbReference type="SUPFAM" id="SSF69593">
    <property type="entry name" value="Glycerol-3-phosphate (1)-acyltransferase"/>
    <property type="match status" value="1"/>
</dbReference>
<proteinExistence type="predicted"/>
<dbReference type="SMART" id="SM00563">
    <property type="entry name" value="PlsC"/>
    <property type="match status" value="1"/>
</dbReference>
<evidence type="ECO:0000313" key="5">
    <source>
        <dbReference type="EMBL" id="AZI42734.1"/>
    </source>
</evidence>
<dbReference type="Pfam" id="PF01553">
    <property type="entry name" value="Acyltransferase"/>
    <property type="match status" value="1"/>
</dbReference>
<keyword evidence="2 5" id="KW-0012">Acyltransferase</keyword>
<keyword evidence="6" id="KW-1185">Reference proteome</keyword>
<keyword evidence="3" id="KW-0812">Transmembrane</keyword>
<dbReference type="PANTHER" id="PTHR10434:SF11">
    <property type="entry name" value="1-ACYL-SN-GLYCEROL-3-PHOSPHATE ACYLTRANSFERASE"/>
    <property type="match status" value="1"/>
</dbReference>
<dbReference type="Proteomes" id="UP000276417">
    <property type="component" value="Chromosome 1"/>
</dbReference>
<feature type="domain" description="Phospholipid/glycerol acyltransferase" evidence="4">
    <location>
        <begin position="46"/>
        <end position="168"/>
    </location>
</feature>
<evidence type="ECO:0000313" key="6">
    <source>
        <dbReference type="Proteomes" id="UP000276417"/>
    </source>
</evidence>
<dbReference type="AlphaFoldDB" id="A0A3G8YJP9"/>
<organism evidence="5 6">
    <name type="scientific">Deinococcus psychrotolerans</name>
    <dbReference type="NCBI Taxonomy" id="2489213"/>
    <lineage>
        <taxon>Bacteria</taxon>
        <taxon>Thermotogati</taxon>
        <taxon>Deinococcota</taxon>
        <taxon>Deinococci</taxon>
        <taxon>Deinococcales</taxon>
        <taxon>Deinococcaceae</taxon>
        <taxon>Deinococcus</taxon>
    </lineage>
</organism>
<accession>A0A3G8YJP9</accession>
<keyword evidence="1 5" id="KW-0808">Transferase</keyword>
<keyword evidence="3" id="KW-0472">Membrane</keyword>
<dbReference type="PANTHER" id="PTHR10434">
    <property type="entry name" value="1-ACYL-SN-GLYCEROL-3-PHOSPHATE ACYLTRANSFERASE"/>
    <property type="match status" value="1"/>
</dbReference>
<dbReference type="OrthoDB" id="9803035at2"/>
<name>A0A3G8YJP9_9DEIO</name>
<dbReference type="GO" id="GO:0003841">
    <property type="term" value="F:1-acylglycerol-3-phosphate O-acyltransferase activity"/>
    <property type="evidence" value="ECO:0007669"/>
    <property type="project" value="TreeGrafter"/>
</dbReference>
<evidence type="ECO:0000256" key="3">
    <source>
        <dbReference type="SAM" id="Phobius"/>
    </source>
</evidence>
<dbReference type="CDD" id="cd07989">
    <property type="entry name" value="LPLAT_AGPAT-like"/>
    <property type="match status" value="1"/>
</dbReference>
<gene>
    <name evidence="5" type="ORF">EHF33_08195</name>
</gene>
<dbReference type="KEGG" id="dph:EHF33_08195"/>
<evidence type="ECO:0000256" key="1">
    <source>
        <dbReference type="ARBA" id="ARBA00022679"/>
    </source>
</evidence>
<dbReference type="InterPro" id="IPR002123">
    <property type="entry name" value="Plipid/glycerol_acylTrfase"/>
</dbReference>
<protein>
    <submittedName>
        <fullName evidence="5">1-acyl-sn-glycerol-3-phosphate acyltransferase</fullName>
    </submittedName>
</protein>
<dbReference type="GO" id="GO:0006654">
    <property type="term" value="P:phosphatidic acid biosynthetic process"/>
    <property type="evidence" value="ECO:0007669"/>
    <property type="project" value="TreeGrafter"/>
</dbReference>
<dbReference type="EMBL" id="CP034183">
    <property type="protein sequence ID" value="AZI42734.1"/>
    <property type="molecule type" value="Genomic_DNA"/>
</dbReference>
<feature type="transmembrane region" description="Helical" evidence="3">
    <location>
        <begin position="12"/>
        <end position="34"/>
    </location>
</feature>
<keyword evidence="3" id="KW-1133">Transmembrane helix</keyword>
<evidence type="ECO:0000256" key="2">
    <source>
        <dbReference type="ARBA" id="ARBA00023315"/>
    </source>
</evidence>